<evidence type="ECO:0000313" key="2">
    <source>
        <dbReference type="Proteomes" id="UP001152320"/>
    </source>
</evidence>
<accession>A0A9Q1H2M3</accession>
<protein>
    <recommendedName>
        <fullName evidence="3">Retrotransposon gag domain-containing protein</fullName>
    </recommendedName>
</protein>
<proteinExistence type="predicted"/>
<keyword evidence="2" id="KW-1185">Reference proteome</keyword>
<dbReference type="AlphaFoldDB" id="A0A9Q1H2M3"/>
<comment type="caution">
    <text evidence="1">The sequence shown here is derived from an EMBL/GenBank/DDBJ whole genome shotgun (WGS) entry which is preliminary data.</text>
</comment>
<evidence type="ECO:0000313" key="1">
    <source>
        <dbReference type="EMBL" id="KAJ8032952.1"/>
    </source>
</evidence>
<dbReference type="PANTHER" id="PTHR33198:SF19">
    <property type="entry name" value="CCHC-TYPE DOMAIN-CONTAINING PROTEIN"/>
    <property type="match status" value="1"/>
</dbReference>
<dbReference type="Proteomes" id="UP001152320">
    <property type="component" value="Chromosome 11"/>
</dbReference>
<dbReference type="EMBL" id="JAIZAY010000011">
    <property type="protein sequence ID" value="KAJ8032952.1"/>
    <property type="molecule type" value="Genomic_DNA"/>
</dbReference>
<organism evidence="1 2">
    <name type="scientific">Holothuria leucospilota</name>
    <name type="common">Black long sea cucumber</name>
    <name type="synonym">Mertensiothuria leucospilota</name>
    <dbReference type="NCBI Taxonomy" id="206669"/>
    <lineage>
        <taxon>Eukaryota</taxon>
        <taxon>Metazoa</taxon>
        <taxon>Echinodermata</taxon>
        <taxon>Eleutherozoa</taxon>
        <taxon>Echinozoa</taxon>
        <taxon>Holothuroidea</taxon>
        <taxon>Aspidochirotacea</taxon>
        <taxon>Aspidochirotida</taxon>
        <taxon>Holothuriidae</taxon>
        <taxon>Holothuria</taxon>
    </lineage>
</organism>
<sequence length="123" mass="13718">MAATIGQIGEYIEGKENVECYLERLDHFFTANNIGNDRAVSVFLTVISPTAYAVLKSLSSPAKPSDKNIDTLAQLLKDHYSPKPLTIAERFKFHKRDQKEGESISGYLVEVKKLAATCEYGDF</sequence>
<gene>
    <name evidence="1" type="ORF">HOLleu_23051</name>
</gene>
<name>A0A9Q1H2M3_HOLLE</name>
<reference evidence="1" key="1">
    <citation type="submission" date="2021-10" db="EMBL/GenBank/DDBJ databases">
        <title>Tropical sea cucumber genome reveals ecological adaptation and Cuvierian tubules defense mechanism.</title>
        <authorList>
            <person name="Chen T."/>
        </authorList>
    </citation>
    <scope>NUCLEOTIDE SEQUENCE</scope>
    <source>
        <strain evidence="1">Nanhai2018</strain>
        <tissue evidence="1">Muscle</tissue>
    </source>
</reference>
<dbReference type="OrthoDB" id="10064127at2759"/>
<dbReference type="PANTHER" id="PTHR33198">
    <property type="entry name" value="ANK_REP_REGION DOMAIN-CONTAINING PROTEIN-RELATED"/>
    <property type="match status" value="1"/>
</dbReference>
<evidence type="ECO:0008006" key="3">
    <source>
        <dbReference type="Google" id="ProtNLM"/>
    </source>
</evidence>